<reference evidence="1 2" key="1">
    <citation type="journal article" date="2019" name="Int. J. Syst. Evol. Microbiol.">
        <title>The Global Catalogue of Microorganisms (GCM) 10K type strain sequencing project: providing services to taxonomists for standard genome sequencing and annotation.</title>
        <authorList>
            <consortium name="The Broad Institute Genomics Platform"/>
            <consortium name="The Broad Institute Genome Sequencing Center for Infectious Disease"/>
            <person name="Wu L."/>
            <person name="Ma J."/>
        </authorList>
    </citation>
    <scope>NUCLEOTIDE SEQUENCE [LARGE SCALE GENOMIC DNA]</scope>
    <source>
        <strain evidence="1 2">JCM 6833</strain>
    </source>
</reference>
<dbReference type="Proteomes" id="UP001501509">
    <property type="component" value="Unassembled WGS sequence"/>
</dbReference>
<keyword evidence="2" id="KW-1185">Reference proteome</keyword>
<comment type="caution">
    <text evidence="1">The sequence shown here is derived from an EMBL/GenBank/DDBJ whole genome shotgun (WGS) entry which is preliminary data.</text>
</comment>
<proteinExistence type="predicted"/>
<name>A0ABN3QJC6_9ACTN</name>
<evidence type="ECO:0000313" key="2">
    <source>
        <dbReference type="Proteomes" id="UP001501509"/>
    </source>
</evidence>
<accession>A0ABN3QJC6</accession>
<gene>
    <name evidence="1" type="ORF">GCM10010411_76450</name>
</gene>
<dbReference type="EMBL" id="BAAATD010000013">
    <property type="protein sequence ID" value="GAA2627931.1"/>
    <property type="molecule type" value="Genomic_DNA"/>
</dbReference>
<evidence type="ECO:0000313" key="1">
    <source>
        <dbReference type="EMBL" id="GAA2627931.1"/>
    </source>
</evidence>
<organism evidence="1 2">
    <name type="scientific">Actinomadura fulvescens</name>
    <dbReference type="NCBI Taxonomy" id="46160"/>
    <lineage>
        <taxon>Bacteria</taxon>
        <taxon>Bacillati</taxon>
        <taxon>Actinomycetota</taxon>
        <taxon>Actinomycetes</taxon>
        <taxon>Streptosporangiales</taxon>
        <taxon>Thermomonosporaceae</taxon>
        <taxon>Actinomadura</taxon>
    </lineage>
</organism>
<dbReference type="RefSeq" id="WP_344547378.1">
    <property type="nucleotide sequence ID" value="NZ_BAAATD010000013.1"/>
</dbReference>
<protein>
    <submittedName>
        <fullName evidence="1">Uncharacterized protein</fullName>
    </submittedName>
</protein>
<sequence>MSRTTTPEAIAERCGISNSTLILARHAIRLAIITAHPAARPCLPLPDLQIPESSVGYDPAITQIGDNLFTSTGHAIAQPWIRAFGDGCSHLAEPQVRILYELVYDWYRLLIDADMFIKVASRRYDLDRTVARVAVRVEEVLTFASPAETTPTN</sequence>